<gene>
    <name evidence="1" type="ORF">RFEPED_0720</name>
</gene>
<dbReference type="Proteomes" id="UP000033475">
    <property type="component" value="Unassembled WGS sequence"/>
</dbReference>
<dbReference type="InterPro" id="IPR005728">
    <property type="entry name" value="RPE1"/>
</dbReference>
<accession>A0A0F3MRH1</accession>
<dbReference type="NCBIfam" id="TIGR01045">
    <property type="entry name" value="RPE1"/>
    <property type="match status" value="1"/>
</dbReference>
<evidence type="ECO:0000313" key="1">
    <source>
        <dbReference type="EMBL" id="KJV58340.1"/>
    </source>
</evidence>
<protein>
    <submittedName>
        <fullName evidence="1">RPE1 domain protein</fullName>
    </submittedName>
</protein>
<dbReference type="AlphaFoldDB" id="A0A0F3MRH1"/>
<dbReference type="PATRIC" id="fig|1359196.3.peg.698"/>
<proteinExistence type="predicted"/>
<organism evidence="1 2">
    <name type="scientific">Rickettsia felis str. Pedreira</name>
    <dbReference type="NCBI Taxonomy" id="1359196"/>
    <lineage>
        <taxon>Bacteria</taxon>
        <taxon>Pseudomonadati</taxon>
        <taxon>Pseudomonadota</taxon>
        <taxon>Alphaproteobacteria</taxon>
        <taxon>Rickettsiales</taxon>
        <taxon>Rickettsiaceae</taxon>
        <taxon>Rickettsieae</taxon>
        <taxon>Rickettsia</taxon>
        <taxon>spotted fever group</taxon>
    </lineage>
</organism>
<evidence type="ECO:0000313" key="2">
    <source>
        <dbReference type="Proteomes" id="UP000033475"/>
    </source>
</evidence>
<name>A0A0F3MRH1_RICFI</name>
<comment type="caution">
    <text evidence="1">The sequence shown here is derived from an EMBL/GenBank/DDBJ whole genome shotgun (WGS) entry which is preliminary data.</text>
</comment>
<sequence length="45" mass="5028">MVREDSSTGSTYKLPLEASYLESFGGGVGYCPRVRNLYSKLRLLL</sequence>
<reference evidence="1 2" key="1">
    <citation type="submission" date="2015-01" db="EMBL/GenBank/DDBJ databases">
        <title>Genome Sequencing of Rickettsiales.</title>
        <authorList>
            <person name="Daugherty S.C."/>
            <person name="Su Q."/>
            <person name="Abolude K."/>
            <person name="Beier-Sexton M."/>
            <person name="Carlyon J.A."/>
            <person name="Carter R."/>
            <person name="Day N.P."/>
            <person name="Dumler S.J."/>
            <person name="Dyachenko V."/>
            <person name="Godinez A."/>
            <person name="Kurtti T.J."/>
            <person name="Lichay M."/>
            <person name="Mullins K.E."/>
            <person name="Ott S."/>
            <person name="Pappas-Brown V."/>
            <person name="Paris D.H."/>
            <person name="Patel P."/>
            <person name="Richards A.L."/>
            <person name="Sadzewicz L."/>
            <person name="Sears K."/>
            <person name="Seidman D."/>
            <person name="Sengamalay N."/>
            <person name="Stenos J."/>
            <person name="Tallon L.J."/>
            <person name="Vincent G."/>
            <person name="Fraser C.M."/>
            <person name="Munderloh U."/>
            <person name="Dunning-Hotopp J.C."/>
        </authorList>
    </citation>
    <scope>NUCLEOTIDE SEQUENCE [LARGE SCALE GENOMIC DNA]</scope>
    <source>
        <strain evidence="1 2">Pedreira</strain>
    </source>
</reference>
<dbReference type="EMBL" id="LANQ01000001">
    <property type="protein sequence ID" value="KJV58340.1"/>
    <property type="molecule type" value="Genomic_DNA"/>
</dbReference>